<dbReference type="Pfam" id="PF02277">
    <property type="entry name" value="DBI_PRT"/>
    <property type="match status" value="1"/>
</dbReference>
<dbReference type="InterPro" id="IPR017846">
    <property type="entry name" value="Nict_dMeBzImd_PRibTrfase_bact"/>
</dbReference>
<keyword evidence="6 11" id="KW-0169">Cobalamin biosynthesis</keyword>
<dbReference type="Proteomes" id="UP000515561">
    <property type="component" value="Chromosome"/>
</dbReference>
<dbReference type="AlphaFoldDB" id="A0A6S6R0F2"/>
<dbReference type="RefSeq" id="WP_243167892.1">
    <property type="nucleotide sequence ID" value="NZ_AP023367.1"/>
</dbReference>
<dbReference type="FunFam" id="3.40.50.10210:FF:000001">
    <property type="entry name" value="Nicotinate-nucleotide--dimethylbenzimidazole phosphoribosyltransferase"/>
    <property type="match status" value="1"/>
</dbReference>
<evidence type="ECO:0000256" key="1">
    <source>
        <dbReference type="ARBA" id="ARBA00002197"/>
    </source>
</evidence>
<organism evidence="12 13">
    <name type="scientific">Anaerocolumna cellulosilytica</name>
    <dbReference type="NCBI Taxonomy" id="433286"/>
    <lineage>
        <taxon>Bacteria</taxon>
        <taxon>Bacillati</taxon>
        <taxon>Bacillota</taxon>
        <taxon>Clostridia</taxon>
        <taxon>Lachnospirales</taxon>
        <taxon>Lachnospiraceae</taxon>
        <taxon>Anaerocolumna</taxon>
    </lineage>
</organism>
<reference evidence="12 13" key="1">
    <citation type="journal article" date="2016" name="Int. J. Syst. Evol. Microbiol.">
        <title>Descriptions of Anaerotaenia torta gen. nov., sp. nov. and Anaerocolumna cellulosilytica gen. nov., sp. nov. isolated from a methanogenic reactor of cattle waste.</title>
        <authorList>
            <person name="Uek A."/>
            <person name="Ohtaki Y."/>
            <person name="Kaku N."/>
            <person name="Ueki K."/>
        </authorList>
    </citation>
    <scope>NUCLEOTIDE SEQUENCE [LARGE SCALE GENOMIC DNA]</scope>
    <source>
        <strain evidence="12 13">SN021</strain>
    </source>
</reference>
<protein>
    <recommendedName>
        <fullName evidence="5 11">Nicotinate-nucleotide--dimethylbenzimidazole phosphoribosyltransferase</fullName>
        <shortName evidence="11">NN:DBI PRT</shortName>
        <ecNumber evidence="4 11">2.4.2.21</ecNumber>
    </recommendedName>
    <alternativeName>
        <fullName evidence="9 11">N(1)-alpha-phosphoribosyltransferase</fullName>
    </alternativeName>
</protein>
<evidence type="ECO:0000256" key="3">
    <source>
        <dbReference type="ARBA" id="ARBA00007110"/>
    </source>
</evidence>
<dbReference type="CDD" id="cd02439">
    <property type="entry name" value="DMB-PRT_CobT"/>
    <property type="match status" value="1"/>
</dbReference>
<dbReference type="GO" id="GO:0009236">
    <property type="term" value="P:cobalamin biosynthetic process"/>
    <property type="evidence" value="ECO:0007669"/>
    <property type="project" value="UniProtKB-UniRule"/>
</dbReference>
<comment type="similarity">
    <text evidence="3 11">Belongs to the CobT family.</text>
</comment>
<proteinExistence type="inferred from homology"/>
<dbReference type="UniPathway" id="UPA00061">
    <property type="reaction ID" value="UER00516"/>
</dbReference>
<comment type="catalytic activity">
    <reaction evidence="10 11">
        <text>5,6-dimethylbenzimidazole + nicotinate beta-D-ribonucleotide = alpha-ribazole 5'-phosphate + nicotinate + H(+)</text>
        <dbReference type="Rhea" id="RHEA:11196"/>
        <dbReference type="ChEBI" id="CHEBI:15378"/>
        <dbReference type="ChEBI" id="CHEBI:15890"/>
        <dbReference type="ChEBI" id="CHEBI:32544"/>
        <dbReference type="ChEBI" id="CHEBI:57502"/>
        <dbReference type="ChEBI" id="CHEBI:57918"/>
        <dbReference type="EC" id="2.4.2.21"/>
    </reaction>
</comment>
<accession>A0A6S6R0F2</accession>
<name>A0A6S6R0F2_9FIRM</name>
<dbReference type="PANTHER" id="PTHR43463:SF1">
    <property type="entry name" value="NICOTINATE-NUCLEOTIDE--DIMETHYLBENZIMIDAZOLE PHOSPHORIBOSYLTRANSFERASE"/>
    <property type="match status" value="1"/>
</dbReference>
<dbReference type="InterPro" id="IPR023195">
    <property type="entry name" value="Nict_dMeBzImd_PRibTrfase_N"/>
</dbReference>
<comment type="function">
    <text evidence="1 11">Catalyzes the synthesis of alpha-ribazole-5'-phosphate from nicotinate mononucleotide (NAMN) and 5,6-dimethylbenzimidazole (DMB).</text>
</comment>
<dbReference type="KEGG" id="acel:acsn021_39630"/>
<dbReference type="GO" id="GO:0008939">
    <property type="term" value="F:nicotinate-nucleotide-dimethylbenzimidazole phosphoribosyltransferase activity"/>
    <property type="evidence" value="ECO:0007669"/>
    <property type="project" value="UniProtKB-UniRule"/>
</dbReference>
<evidence type="ECO:0000256" key="8">
    <source>
        <dbReference type="ARBA" id="ARBA00022679"/>
    </source>
</evidence>
<evidence type="ECO:0000256" key="6">
    <source>
        <dbReference type="ARBA" id="ARBA00022573"/>
    </source>
</evidence>
<feature type="active site" description="Proton acceptor" evidence="11">
    <location>
        <position position="342"/>
    </location>
</feature>
<dbReference type="NCBIfam" id="NF000996">
    <property type="entry name" value="PRK00105.1"/>
    <property type="match status" value="1"/>
</dbReference>
<dbReference type="InterPro" id="IPR003200">
    <property type="entry name" value="Nict_dMeBzImd_PRibTrfase"/>
</dbReference>
<evidence type="ECO:0000313" key="13">
    <source>
        <dbReference type="Proteomes" id="UP000515561"/>
    </source>
</evidence>
<evidence type="ECO:0000313" key="12">
    <source>
        <dbReference type="EMBL" id="BCJ96394.1"/>
    </source>
</evidence>
<evidence type="ECO:0000256" key="9">
    <source>
        <dbReference type="ARBA" id="ARBA00030686"/>
    </source>
</evidence>
<evidence type="ECO:0000256" key="2">
    <source>
        <dbReference type="ARBA" id="ARBA00005049"/>
    </source>
</evidence>
<dbReference type="EMBL" id="AP023367">
    <property type="protein sequence ID" value="BCJ96394.1"/>
    <property type="molecule type" value="Genomic_DNA"/>
</dbReference>
<evidence type="ECO:0000256" key="10">
    <source>
        <dbReference type="ARBA" id="ARBA00047340"/>
    </source>
</evidence>
<evidence type="ECO:0000256" key="4">
    <source>
        <dbReference type="ARBA" id="ARBA00011991"/>
    </source>
</evidence>
<dbReference type="NCBIfam" id="TIGR03160">
    <property type="entry name" value="cobT_DBIPRT"/>
    <property type="match status" value="1"/>
</dbReference>
<dbReference type="Gene3D" id="3.40.50.10210">
    <property type="match status" value="1"/>
</dbReference>
<evidence type="ECO:0000256" key="5">
    <source>
        <dbReference type="ARBA" id="ARBA00015486"/>
    </source>
</evidence>
<dbReference type="Gene3D" id="1.10.1610.10">
    <property type="match status" value="1"/>
</dbReference>
<gene>
    <name evidence="11 12" type="primary">cobT</name>
    <name evidence="12" type="ORF">acsn021_39630</name>
</gene>
<dbReference type="InterPro" id="IPR036087">
    <property type="entry name" value="Nict_dMeBzImd_PRibTrfase_sf"/>
</dbReference>
<dbReference type="PANTHER" id="PTHR43463">
    <property type="entry name" value="NICOTINATE-NUCLEOTIDE--DIMETHYLBENZIMIDAZOLE PHOSPHORIBOSYLTRANSFERASE"/>
    <property type="match status" value="1"/>
</dbReference>
<keyword evidence="7 11" id="KW-0328">Glycosyltransferase</keyword>
<dbReference type="HAMAP" id="MF_00230">
    <property type="entry name" value="CobT"/>
    <property type="match status" value="1"/>
</dbReference>
<dbReference type="EC" id="2.4.2.21" evidence="4 11"/>
<comment type="pathway">
    <text evidence="2 11">Nucleoside biosynthesis; alpha-ribazole biosynthesis; alpha-ribazole from 5,6-dimethylbenzimidazole: step 1/2.</text>
</comment>
<evidence type="ECO:0000256" key="7">
    <source>
        <dbReference type="ARBA" id="ARBA00022676"/>
    </source>
</evidence>
<keyword evidence="8 11" id="KW-0808">Transferase</keyword>
<evidence type="ECO:0000256" key="11">
    <source>
        <dbReference type="HAMAP-Rule" id="MF_00230"/>
    </source>
</evidence>
<sequence length="380" mass="41028">MEQKLQETTTGRQMPEKFCKEAFRKYTELQELIQNTYALDGAAITEAKKRWDSIAKPIGSLGIFEDMIGRLAGIQKTPDILLHQKAMVVFCSDNGVVEEGVTQTDSSVTAIVTRNIAKGCANINHMARTVNAQVIPVDMGINSDIVESEVWQRKVSYGTGNIAKEPAMTSDNMLKALQTGIELAGELKAKGFHILGTGEMGIGNTTTSSAVASALLHLLPEEVTGRGAGLSDDGLKRKIQVIYKALEINRPDREDPFDILMKLGGYDIAGMAGLYLGGMKYGVPVIIDGFISSVAALVAKRICPEVVDFMLPSHKSKEPAANLILKELGLTPVIAGNLALGEGTGAVMLFPLLDMALSVYRSSTTFDAIQIKAYERFELS</sequence>
<keyword evidence="13" id="KW-1185">Reference proteome</keyword>
<dbReference type="SUPFAM" id="SSF52733">
    <property type="entry name" value="Nicotinate mononucleotide:5,6-dimethylbenzimidazole phosphoribosyltransferase (CobT)"/>
    <property type="match status" value="1"/>
</dbReference>